<dbReference type="Pfam" id="PF25431">
    <property type="entry name" value="zf-C17orf113"/>
    <property type="match status" value="1"/>
</dbReference>
<evidence type="ECO:0000256" key="1">
    <source>
        <dbReference type="SAM" id="MobiDB-lite"/>
    </source>
</evidence>
<accession>A0ABM0MQP2</accession>
<dbReference type="PANTHER" id="PTHR46880">
    <property type="entry name" value="RAS-ASSOCIATING DOMAIN-CONTAINING PROTEIN"/>
    <property type="match status" value="1"/>
</dbReference>
<evidence type="ECO:0000313" key="4">
    <source>
        <dbReference type="RefSeq" id="XP_006822333.1"/>
    </source>
</evidence>
<proteinExistence type="predicted"/>
<reference evidence="4" key="1">
    <citation type="submission" date="2025-08" db="UniProtKB">
        <authorList>
            <consortium name="RefSeq"/>
        </authorList>
    </citation>
    <scope>IDENTIFICATION</scope>
    <source>
        <tissue evidence="4">Testes</tissue>
    </source>
</reference>
<dbReference type="InterPro" id="IPR006580">
    <property type="entry name" value="Znf_TTF"/>
</dbReference>
<gene>
    <name evidence="4" type="primary">LOC102808679</name>
</gene>
<sequence length="395" mass="44144">MSAHDGSKRKGRTILSFFGPSAQKKSKSNDEIGLDESEKSTPVEDVFLSPPETSQSSKTTVHDSTSTSQEREDDIGGEPSFAGMQTSRYVRHFQDKWLRDFKWLQYEASKNAMTCKVCIKHNKQNTMTKANANFRTSTLTRHAECNDHKAAMMSDSMISDFQKAVKNVHTEKENSLLVAIRVVFWLAKEDIAINKYDSLLNLLEQLECPHVTGLRTGKNVTYASNKAACEMLESLATVIRKGLDNRLLKSPFVSVLCDETTDIGIKKKLVVYSRILNPDSFKPSTHFLCNLEVKSGTGKAIHEELSGVIKEKQLPPTKIMGLGTDGATVMTGKGQGVTGYMLRENPMMLNYHCIAHRLALVTSQAADEVSYLVEYQRIMTGIFYFFKASSIVQQD</sequence>
<dbReference type="RefSeq" id="XP_006822333.1">
    <property type="nucleotide sequence ID" value="XM_006822270.1"/>
</dbReference>
<dbReference type="Proteomes" id="UP000694865">
    <property type="component" value="Unplaced"/>
</dbReference>
<evidence type="ECO:0000259" key="2">
    <source>
        <dbReference type="SMART" id="SM00597"/>
    </source>
</evidence>
<organism evidence="3 4">
    <name type="scientific">Saccoglossus kowalevskii</name>
    <name type="common">Acorn worm</name>
    <dbReference type="NCBI Taxonomy" id="10224"/>
    <lineage>
        <taxon>Eukaryota</taxon>
        <taxon>Metazoa</taxon>
        <taxon>Hemichordata</taxon>
        <taxon>Enteropneusta</taxon>
        <taxon>Harrimaniidae</taxon>
        <taxon>Saccoglossus</taxon>
    </lineage>
</organism>
<feature type="region of interest" description="Disordered" evidence="1">
    <location>
        <begin position="1"/>
        <end position="82"/>
    </location>
</feature>
<feature type="compositionally biased region" description="Polar residues" evidence="1">
    <location>
        <begin position="51"/>
        <end position="68"/>
    </location>
</feature>
<dbReference type="InterPro" id="IPR057456">
    <property type="entry name" value="Znf_C17orf113"/>
</dbReference>
<dbReference type="PANTHER" id="PTHR46880:SF5">
    <property type="entry name" value="DUF4371 DOMAIN-CONTAINING PROTEIN"/>
    <property type="match status" value="1"/>
</dbReference>
<feature type="domain" description="TTF-type" evidence="2">
    <location>
        <begin position="89"/>
        <end position="168"/>
    </location>
</feature>
<dbReference type="SMART" id="SM00597">
    <property type="entry name" value="ZnF_TTF"/>
    <property type="match status" value="1"/>
</dbReference>
<name>A0ABM0MQP2_SACKO</name>
<evidence type="ECO:0000313" key="3">
    <source>
        <dbReference type="Proteomes" id="UP000694865"/>
    </source>
</evidence>
<dbReference type="GeneID" id="102808679"/>
<keyword evidence="3" id="KW-1185">Reference proteome</keyword>
<protein>
    <submittedName>
        <fullName evidence="4">Zinc finger protein 862-like</fullName>
    </submittedName>
</protein>